<dbReference type="AlphaFoldDB" id="A0A915IG59"/>
<proteinExistence type="predicted"/>
<accession>A0A915IG59</accession>
<evidence type="ECO:0000313" key="2">
    <source>
        <dbReference type="WBParaSite" id="nRc.2.0.1.t12236-RA"/>
    </source>
</evidence>
<name>A0A915IG59_ROMCU</name>
<keyword evidence="1" id="KW-1185">Reference proteome</keyword>
<organism evidence="1 2">
    <name type="scientific">Romanomermis culicivorax</name>
    <name type="common">Nematode worm</name>
    <dbReference type="NCBI Taxonomy" id="13658"/>
    <lineage>
        <taxon>Eukaryota</taxon>
        <taxon>Metazoa</taxon>
        <taxon>Ecdysozoa</taxon>
        <taxon>Nematoda</taxon>
        <taxon>Enoplea</taxon>
        <taxon>Dorylaimia</taxon>
        <taxon>Mermithida</taxon>
        <taxon>Mermithoidea</taxon>
        <taxon>Mermithidae</taxon>
        <taxon>Romanomermis</taxon>
    </lineage>
</organism>
<sequence length="67" mass="7748">MSSSTTKLYLPKNPLSIVSKNFTNSDDVRLLSEFSESGKSFVCILWLSPIQKCSRRLVDKKPRIFYF</sequence>
<evidence type="ECO:0000313" key="1">
    <source>
        <dbReference type="Proteomes" id="UP000887565"/>
    </source>
</evidence>
<protein>
    <submittedName>
        <fullName evidence="2">Uncharacterized protein</fullName>
    </submittedName>
</protein>
<dbReference type="WBParaSite" id="nRc.2.0.1.t12236-RA">
    <property type="protein sequence ID" value="nRc.2.0.1.t12236-RA"/>
    <property type="gene ID" value="nRc.2.0.1.g12236"/>
</dbReference>
<dbReference type="Proteomes" id="UP000887565">
    <property type="component" value="Unplaced"/>
</dbReference>
<reference evidence="2" key="1">
    <citation type="submission" date="2022-11" db="UniProtKB">
        <authorList>
            <consortium name="WormBaseParasite"/>
        </authorList>
    </citation>
    <scope>IDENTIFICATION</scope>
</reference>